<comment type="caution">
    <text evidence="1">The sequence shown here is derived from an EMBL/GenBank/DDBJ whole genome shotgun (WGS) entry which is preliminary data.</text>
</comment>
<name>A0A132PJJ5_9MYCO</name>
<protein>
    <recommendedName>
        <fullName evidence="3">SRPBCC family protein</fullName>
    </recommendedName>
</protein>
<reference evidence="1 2" key="1">
    <citation type="submission" date="2015-07" db="EMBL/GenBank/DDBJ databases">
        <title>A draft genome sequence of Mycobacterium wolinskyi.</title>
        <authorList>
            <person name="de Man T.J."/>
            <person name="Perry K.A."/>
            <person name="Coulliette A.D."/>
            <person name="Jensen B."/>
            <person name="Toney N.C."/>
            <person name="Limbago B.M."/>
            <person name="Noble-Wang J."/>
        </authorList>
    </citation>
    <scope>NUCLEOTIDE SEQUENCE [LARGE SCALE GENOMIC DNA]</scope>
    <source>
        <strain evidence="1 2">CDC_01</strain>
    </source>
</reference>
<evidence type="ECO:0000313" key="1">
    <source>
        <dbReference type="EMBL" id="KWX22501.1"/>
    </source>
</evidence>
<dbReference type="AlphaFoldDB" id="A0A132PJJ5"/>
<gene>
    <name evidence="1" type="ORF">AFM11_20350</name>
</gene>
<accession>A0A132PJJ5</accession>
<evidence type="ECO:0008006" key="3">
    <source>
        <dbReference type="Google" id="ProtNLM"/>
    </source>
</evidence>
<evidence type="ECO:0000313" key="2">
    <source>
        <dbReference type="Proteomes" id="UP000070612"/>
    </source>
</evidence>
<organism evidence="1 2">
    <name type="scientific">Mycolicibacterium wolinskyi</name>
    <dbReference type="NCBI Taxonomy" id="59750"/>
    <lineage>
        <taxon>Bacteria</taxon>
        <taxon>Bacillati</taxon>
        <taxon>Actinomycetota</taxon>
        <taxon>Actinomycetes</taxon>
        <taxon>Mycobacteriales</taxon>
        <taxon>Mycobacteriaceae</taxon>
        <taxon>Mycolicibacterium</taxon>
    </lineage>
</organism>
<proteinExistence type="predicted"/>
<dbReference type="CDD" id="cd07812">
    <property type="entry name" value="SRPBCC"/>
    <property type="match status" value="1"/>
</dbReference>
<sequence>MSMVTARVAAVIALLYAARRYYRNWGTTKEECRLWLLGDELIRQPSTRSIEGVWIDAPPSAVWPWLTEALRPDGDLSAGDVVVVGPTDHVGWIDPPIMRVKQVVVRESIVLHGEPPDFPWDAVWSFHLQPRWEDRCRLLLRMRAQLRRPGDVLKVEIAGPATALTMRATLRAIKQKAEAATNSSQLQPTP</sequence>
<dbReference type="EMBL" id="LGTW01000013">
    <property type="protein sequence ID" value="KWX22501.1"/>
    <property type="molecule type" value="Genomic_DNA"/>
</dbReference>
<keyword evidence="2" id="KW-1185">Reference proteome</keyword>
<dbReference type="SUPFAM" id="SSF55961">
    <property type="entry name" value="Bet v1-like"/>
    <property type="match status" value="1"/>
</dbReference>
<dbReference type="Proteomes" id="UP000070612">
    <property type="component" value="Unassembled WGS sequence"/>
</dbReference>
<dbReference type="PATRIC" id="fig|59750.3.peg.1404"/>